<evidence type="ECO:0000313" key="3">
    <source>
        <dbReference type="EMBL" id="KAH7128318.1"/>
    </source>
</evidence>
<proteinExistence type="predicted"/>
<feature type="compositionally biased region" description="Low complexity" evidence="1">
    <location>
        <begin position="187"/>
        <end position="204"/>
    </location>
</feature>
<feature type="region of interest" description="Disordered" evidence="1">
    <location>
        <begin position="146"/>
        <end position="204"/>
    </location>
</feature>
<dbReference type="Proteomes" id="UP000700596">
    <property type="component" value="Unassembled WGS sequence"/>
</dbReference>
<gene>
    <name evidence="3" type="ORF">B0J11DRAFT_504796</name>
</gene>
<dbReference type="AlphaFoldDB" id="A0A9P9DZW3"/>
<reference evidence="3" key="1">
    <citation type="journal article" date="2021" name="Nat. Commun.">
        <title>Genetic determinants of endophytism in the Arabidopsis root mycobiome.</title>
        <authorList>
            <person name="Mesny F."/>
            <person name="Miyauchi S."/>
            <person name="Thiergart T."/>
            <person name="Pickel B."/>
            <person name="Atanasova L."/>
            <person name="Karlsson M."/>
            <person name="Huettel B."/>
            <person name="Barry K.W."/>
            <person name="Haridas S."/>
            <person name="Chen C."/>
            <person name="Bauer D."/>
            <person name="Andreopoulos W."/>
            <person name="Pangilinan J."/>
            <person name="LaButti K."/>
            <person name="Riley R."/>
            <person name="Lipzen A."/>
            <person name="Clum A."/>
            <person name="Drula E."/>
            <person name="Henrissat B."/>
            <person name="Kohler A."/>
            <person name="Grigoriev I.V."/>
            <person name="Martin F.M."/>
            <person name="Hacquard S."/>
        </authorList>
    </citation>
    <scope>NUCLEOTIDE SEQUENCE</scope>
    <source>
        <strain evidence="3">MPI-CAGE-CH-0243</strain>
    </source>
</reference>
<evidence type="ECO:0000313" key="4">
    <source>
        <dbReference type="Proteomes" id="UP000700596"/>
    </source>
</evidence>
<comment type="caution">
    <text evidence="3">The sequence shown here is derived from an EMBL/GenBank/DDBJ whole genome shotgun (WGS) entry which is preliminary data.</text>
</comment>
<protein>
    <submittedName>
        <fullName evidence="3">Uncharacterized protein</fullName>
    </submittedName>
</protein>
<feature type="chain" id="PRO_5040396870" evidence="2">
    <location>
        <begin position="19"/>
        <end position="231"/>
    </location>
</feature>
<evidence type="ECO:0000256" key="1">
    <source>
        <dbReference type="SAM" id="MobiDB-lite"/>
    </source>
</evidence>
<keyword evidence="2" id="KW-0732">Signal</keyword>
<feature type="compositionally biased region" description="Polar residues" evidence="1">
    <location>
        <begin position="173"/>
        <end position="186"/>
    </location>
</feature>
<sequence length="231" mass="23721">MIFNTLFVTSAILTTGLANVFIITDRPVPTVFPSVSNAASASESWESLIYANLGVSIVSKGIDFITAVESAHSAAASVLATATFSFEPQWTNTDDLLFLTATPTWYSQIPEDARKVLIEFDRFGASAMEEAYKEVYGSFLSTTAPQTSSTSTPQASSTSAQPSSTASATQASITGAPSSNNSTTLKTSGTAPQPSAATTTAAPGRSGAGELKATGLSVAFVVGVVAALVLL</sequence>
<dbReference type="EMBL" id="JAGMWT010000005">
    <property type="protein sequence ID" value="KAH7128318.1"/>
    <property type="molecule type" value="Genomic_DNA"/>
</dbReference>
<name>A0A9P9DZW3_9PLEO</name>
<feature type="signal peptide" evidence="2">
    <location>
        <begin position="1"/>
        <end position="18"/>
    </location>
</feature>
<keyword evidence="4" id="KW-1185">Reference proteome</keyword>
<feature type="compositionally biased region" description="Low complexity" evidence="1">
    <location>
        <begin position="146"/>
        <end position="172"/>
    </location>
</feature>
<organism evidence="3 4">
    <name type="scientific">Dendryphion nanum</name>
    <dbReference type="NCBI Taxonomy" id="256645"/>
    <lineage>
        <taxon>Eukaryota</taxon>
        <taxon>Fungi</taxon>
        <taxon>Dikarya</taxon>
        <taxon>Ascomycota</taxon>
        <taxon>Pezizomycotina</taxon>
        <taxon>Dothideomycetes</taxon>
        <taxon>Pleosporomycetidae</taxon>
        <taxon>Pleosporales</taxon>
        <taxon>Torulaceae</taxon>
        <taxon>Dendryphion</taxon>
    </lineage>
</organism>
<evidence type="ECO:0000256" key="2">
    <source>
        <dbReference type="SAM" id="SignalP"/>
    </source>
</evidence>
<accession>A0A9P9DZW3</accession>